<dbReference type="Gene3D" id="3.30.1490.80">
    <property type="match status" value="1"/>
</dbReference>
<dbReference type="Gene3D" id="3.30.470.20">
    <property type="entry name" value="ATP-grasp fold, B domain"/>
    <property type="match status" value="1"/>
</dbReference>
<dbReference type="PANTHER" id="PTHR11130:SF0">
    <property type="entry name" value="GLUTATHIONE SYNTHETASE"/>
    <property type="match status" value="1"/>
</dbReference>
<accession>A0AAF0FB54</accession>
<dbReference type="NCBIfam" id="TIGR01986">
    <property type="entry name" value="glut_syn_euk"/>
    <property type="match status" value="1"/>
</dbReference>
<feature type="binding site" evidence="11">
    <location>
        <position position="400"/>
    </location>
    <ligand>
        <name>Mg(2+)</name>
        <dbReference type="ChEBI" id="CHEBI:18420"/>
    </ligand>
</feature>
<dbReference type="InterPro" id="IPR016185">
    <property type="entry name" value="PreATP-grasp_dom_sf"/>
</dbReference>
<evidence type="ECO:0000256" key="2">
    <source>
        <dbReference type="ARBA" id="ARBA00010385"/>
    </source>
</evidence>
<dbReference type="GO" id="GO:0043295">
    <property type="term" value="F:glutathione binding"/>
    <property type="evidence" value="ECO:0007669"/>
    <property type="project" value="UniProtKB-UniRule"/>
</dbReference>
<dbReference type="Gene3D" id="1.10.1080.10">
    <property type="entry name" value="Glutathione Synthetase, Chain A, domain 3"/>
    <property type="match status" value="1"/>
</dbReference>
<dbReference type="GO" id="GO:0004363">
    <property type="term" value="F:glutathione synthase activity"/>
    <property type="evidence" value="ECO:0007669"/>
    <property type="project" value="UniProtKB-UniRule"/>
</dbReference>
<name>A0AAF0FB54_9BASI</name>
<feature type="binding site" evidence="10">
    <location>
        <position position="339"/>
    </location>
    <ligand>
        <name>ATP</name>
        <dbReference type="ChEBI" id="CHEBI:30616"/>
    </ligand>
</feature>
<reference evidence="13" key="1">
    <citation type="submission" date="2023-02" db="EMBL/GenBank/DDBJ databases">
        <title>Mating type loci evolution in Malassezia.</title>
        <authorList>
            <person name="Coelho M.A."/>
        </authorList>
    </citation>
    <scope>NUCLEOTIDE SEQUENCE</scope>
    <source>
        <strain evidence="13">CBS 14136</strain>
    </source>
</reference>
<dbReference type="InterPro" id="IPR005615">
    <property type="entry name" value="Glutathione_synthase"/>
</dbReference>
<dbReference type="AlphaFoldDB" id="A0AAF0FB54"/>
<keyword evidence="3 9" id="KW-0436">Ligase</keyword>
<feature type="binding site" evidence="10">
    <location>
        <position position="246"/>
    </location>
    <ligand>
        <name>substrate</name>
    </ligand>
</feature>
<organism evidence="13 14">
    <name type="scientific">Malassezia psittaci</name>
    <dbReference type="NCBI Taxonomy" id="1821823"/>
    <lineage>
        <taxon>Eukaryota</taxon>
        <taxon>Fungi</taxon>
        <taxon>Dikarya</taxon>
        <taxon>Basidiomycota</taxon>
        <taxon>Ustilaginomycotina</taxon>
        <taxon>Malasseziomycetes</taxon>
        <taxon>Malasseziales</taxon>
        <taxon>Malasseziaceae</taxon>
        <taxon>Malassezia</taxon>
    </lineage>
</organism>
<evidence type="ECO:0000313" key="13">
    <source>
        <dbReference type="EMBL" id="WFD44012.1"/>
    </source>
</evidence>
<dbReference type="InterPro" id="IPR014042">
    <property type="entry name" value="Glutathione_synthase_a-hlx"/>
</dbReference>
<comment type="catalytic activity">
    <reaction evidence="9">
        <text>gamma-L-glutamyl-L-cysteine + glycine + ATP = glutathione + ADP + phosphate + H(+)</text>
        <dbReference type="Rhea" id="RHEA:13557"/>
        <dbReference type="ChEBI" id="CHEBI:15378"/>
        <dbReference type="ChEBI" id="CHEBI:30616"/>
        <dbReference type="ChEBI" id="CHEBI:43474"/>
        <dbReference type="ChEBI" id="CHEBI:57305"/>
        <dbReference type="ChEBI" id="CHEBI:57925"/>
        <dbReference type="ChEBI" id="CHEBI:58173"/>
        <dbReference type="ChEBI" id="CHEBI:456216"/>
        <dbReference type="EC" id="6.3.2.3"/>
    </reaction>
</comment>
<sequence>MASDTSLPDWPPAELLGDLRNRSVTRDARDFALSTGLVYRAVPQRQGDIPPQDTTIHAPITLLPSPFPRQLFEKAENLQPLYNKLYAQLSLDEKFIKSIMEDTVVHVDEFQARLYAIWQTVLKEGVSQSTQSGIFRSDYMMHSPQQDGIQLKQVEFNVISSSFGPLCTKTSAMHHYLLRKGAYDALHPSLIKENMPENHALETYAAGLADAHNHYVEECRDAHAQRSVKPVVLFVVQETERNSFDQRAIEMLLIEKYAIPVIRLTFEELGKTASLHGRARILMIQSPATHAPVEVSTVYFRTGYSPEDYTESAWDTRLTLERSHAIKCPSIALQLVGSKKAQQVLAEPGVLEKYLGNDADQVRHSFMQLWPMDPNTKLGKQAHRLVREHPENYVLKPQREGGGHNIYKKDILPALDAMEKRDKQREAQGGNHVKECEAYILMSLIEQPEHRGSLFVRANKNSDNAELVKDSVNELGIYGAVLYSPESILKNRSGGYLLRTKSKDSDEGGVAVGFSVIDTPLLV</sequence>
<feature type="binding site" evidence="10">
    <location>
        <position position="501"/>
    </location>
    <ligand>
        <name>ATP</name>
        <dbReference type="ChEBI" id="CHEBI:30616"/>
    </ligand>
</feature>
<dbReference type="GO" id="GO:0005829">
    <property type="term" value="C:cytosol"/>
    <property type="evidence" value="ECO:0007669"/>
    <property type="project" value="TreeGrafter"/>
</dbReference>
<evidence type="ECO:0000256" key="5">
    <source>
        <dbReference type="ARBA" id="ARBA00022723"/>
    </source>
</evidence>
<feature type="binding site" evidence="10">
    <location>
        <position position="499"/>
    </location>
    <ligand>
        <name>substrate</name>
    </ligand>
</feature>
<dbReference type="PANTHER" id="PTHR11130">
    <property type="entry name" value="GLUTATHIONE SYNTHETASE"/>
    <property type="match status" value="1"/>
</dbReference>
<evidence type="ECO:0000256" key="1">
    <source>
        <dbReference type="ARBA" id="ARBA00004965"/>
    </source>
</evidence>
<keyword evidence="4 9" id="KW-0317">Glutathione biosynthesis</keyword>
<feature type="binding site" evidence="10">
    <location>
        <begin position="396"/>
        <end position="405"/>
    </location>
    <ligand>
        <name>ATP</name>
        <dbReference type="ChEBI" id="CHEBI:30616"/>
    </ligand>
</feature>
<evidence type="ECO:0000256" key="9">
    <source>
        <dbReference type="PIRNR" id="PIRNR001558"/>
    </source>
</evidence>
<dbReference type="EMBL" id="CP118377">
    <property type="protein sequence ID" value="WFD44012.1"/>
    <property type="molecule type" value="Genomic_DNA"/>
</dbReference>
<evidence type="ECO:0000256" key="7">
    <source>
        <dbReference type="ARBA" id="ARBA00022840"/>
    </source>
</evidence>
<evidence type="ECO:0000256" key="10">
    <source>
        <dbReference type="PIRSR" id="PIRSR001558-1"/>
    </source>
</evidence>
<evidence type="ECO:0000256" key="3">
    <source>
        <dbReference type="ARBA" id="ARBA00022598"/>
    </source>
</evidence>
<evidence type="ECO:0000256" key="11">
    <source>
        <dbReference type="PIRSR" id="PIRSR001558-2"/>
    </source>
</evidence>
<dbReference type="EC" id="6.3.2.3" evidence="9"/>
<dbReference type="Pfam" id="PF03917">
    <property type="entry name" value="GSH_synth_ATP"/>
    <property type="match status" value="1"/>
</dbReference>
<keyword evidence="14" id="KW-1185">Reference proteome</keyword>
<evidence type="ECO:0000313" key="14">
    <source>
        <dbReference type="Proteomes" id="UP001214628"/>
    </source>
</evidence>
<dbReference type="SUPFAM" id="SSF56059">
    <property type="entry name" value="Glutathione synthetase ATP-binding domain-like"/>
    <property type="match status" value="1"/>
</dbReference>
<comment type="pathway">
    <text evidence="1 9">Sulfur metabolism; glutathione biosynthesis; glutathione from L-cysteine and L-glutamate: step 2/2.</text>
</comment>
<dbReference type="PIRSF" id="PIRSF001558">
    <property type="entry name" value="GSHase"/>
    <property type="match status" value="1"/>
</dbReference>
<evidence type="ECO:0000256" key="8">
    <source>
        <dbReference type="ARBA" id="ARBA00022842"/>
    </source>
</evidence>
<dbReference type="SUPFAM" id="SSF52440">
    <property type="entry name" value="PreATP-grasp domain"/>
    <property type="match status" value="1"/>
</dbReference>
<feature type="domain" description="Glutathione synthase substrate-binding" evidence="12">
    <location>
        <begin position="231"/>
        <end position="336"/>
    </location>
</feature>
<proteinExistence type="inferred from homology"/>
<keyword evidence="8 9" id="KW-0460">Magnesium</keyword>
<dbReference type="InterPro" id="IPR014049">
    <property type="entry name" value="Glutathione_synthase_N_euk"/>
</dbReference>
<keyword evidence="6 9" id="KW-0547">Nucleotide-binding</keyword>
<gene>
    <name evidence="13" type="primary">GSH2</name>
    <name evidence="13" type="ORF">MPSI1_002677</name>
</gene>
<feature type="binding site" evidence="10">
    <location>
        <position position="407"/>
    </location>
    <ligand>
        <name>ATP</name>
        <dbReference type="ChEBI" id="CHEBI:30616"/>
    </ligand>
</feature>
<evidence type="ECO:0000259" key="12">
    <source>
        <dbReference type="Pfam" id="PF03199"/>
    </source>
</evidence>
<keyword evidence="7 9" id="KW-0067">ATP-binding</keyword>
<feature type="binding site" evidence="10">
    <location>
        <position position="507"/>
    </location>
    <ligand>
        <name>ATP</name>
        <dbReference type="ChEBI" id="CHEBI:30616"/>
    </ligand>
</feature>
<evidence type="ECO:0000256" key="4">
    <source>
        <dbReference type="ARBA" id="ARBA00022684"/>
    </source>
</evidence>
<feature type="binding site" evidence="10">
    <location>
        <position position="474"/>
    </location>
    <ligand>
        <name>ATP</name>
        <dbReference type="ChEBI" id="CHEBI:30616"/>
    </ligand>
</feature>
<dbReference type="InterPro" id="IPR004887">
    <property type="entry name" value="GSH_synth_subst-bd"/>
</dbReference>
<protein>
    <recommendedName>
        <fullName evidence="9">Glutathione synthetase</fullName>
        <shortName evidence="9">GSH-S</shortName>
        <ecNumber evidence="9">6.3.2.3</ecNumber>
    </recommendedName>
</protein>
<dbReference type="InterPro" id="IPR014709">
    <property type="entry name" value="Glutathione_synthase_C_euk"/>
</dbReference>
<dbReference type="GO" id="GO:0005524">
    <property type="term" value="F:ATP binding"/>
    <property type="evidence" value="ECO:0007669"/>
    <property type="project" value="UniProtKB-UniRule"/>
</dbReference>
<dbReference type="GO" id="GO:0000287">
    <property type="term" value="F:magnesium ion binding"/>
    <property type="evidence" value="ECO:0007669"/>
    <property type="project" value="UniProtKB-UniRule"/>
</dbReference>
<feature type="binding site" evidence="10">
    <location>
        <begin position="442"/>
        <end position="445"/>
    </location>
    <ligand>
        <name>ATP</name>
        <dbReference type="ChEBI" id="CHEBI:30616"/>
    </ligand>
</feature>
<dbReference type="InterPro" id="IPR037013">
    <property type="entry name" value="GSH-S_sub-bd_sf"/>
</dbReference>
<comment type="cofactor">
    <cofactor evidence="9 11">
        <name>Mg(2+)</name>
        <dbReference type="ChEBI" id="CHEBI:18420"/>
    </cofactor>
    <text evidence="9 11">Binds 1 Mg(2+) ion per subunit.</text>
</comment>
<keyword evidence="5 9" id="KW-0479">Metal-binding</keyword>
<dbReference type="Gene3D" id="3.30.1490.50">
    <property type="match status" value="1"/>
</dbReference>
<dbReference type="Gene3D" id="3.40.50.1760">
    <property type="entry name" value="Glutathione synthase, substrate-binding domain superfamily, eukaryotic"/>
    <property type="match status" value="1"/>
</dbReference>
<comment type="similarity">
    <text evidence="2 9">Belongs to the eukaryotic GSH synthase family.</text>
</comment>
<evidence type="ECO:0000256" key="6">
    <source>
        <dbReference type="ARBA" id="ARBA00022741"/>
    </source>
</evidence>
<dbReference type="Proteomes" id="UP001214628">
    <property type="component" value="Chromosome 3"/>
</dbReference>
<dbReference type="Pfam" id="PF03199">
    <property type="entry name" value="GSH_synthase"/>
    <property type="match status" value="1"/>
</dbReference>